<proteinExistence type="predicted"/>
<dbReference type="PANTHER" id="PTHR35735">
    <property type="entry name" value="PROTEIN NIM1-INTERACTING 2"/>
    <property type="match status" value="1"/>
</dbReference>
<dbReference type="AlphaFoldDB" id="A0ABD1VT19"/>
<comment type="caution">
    <text evidence="2">The sequence shown here is derived from an EMBL/GenBank/DDBJ whole genome shotgun (WGS) entry which is preliminary data.</text>
</comment>
<dbReference type="InterPro" id="IPR034577">
    <property type="entry name" value="NIMIN-2"/>
</dbReference>
<feature type="compositionally biased region" description="Basic residues" evidence="1">
    <location>
        <begin position="1"/>
        <end position="13"/>
    </location>
</feature>
<dbReference type="Proteomes" id="UP001604336">
    <property type="component" value="Unassembled WGS sequence"/>
</dbReference>
<accession>A0ABD1VT19</accession>
<reference evidence="3" key="1">
    <citation type="submission" date="2024-07" db="EMBL/GenBank/DDBJ databases">
        <title>Two chromosome-level genome assemblies of Korean endemic species Abeliophyllum distichum and Forsythia ovata (Oleaceae).</title>
        <authorList>
            <person name="Jang H."/>
        </authorList>
    </citation>
    <scope>NUCLEOTIDE SEQUENCE [LARGE SCALE GENOMIC DNA]</scope>
</reference>
<evidence type="ECO:0008006" key="4">
    <source>
        <dbReference type="Google" id="ProtNLM"/>
    </source>
</evidence>
<organism evidence="2 3">
    <name type="scientific">Abeliophyllum distichum</name>
    <dbReference type="NCBI Taxonomy" id="126358"/>
    <lineage>
        <taxon>Eukaryota</taxon>
        <taxon>Viridiplantae</taxon>
        <taxon>Streptophyta</taxon>
        <taxon>Embryophyta</taxon>
        <taxon>Tracheophyta</taxon>
        <taxon>Spermatophyta</taxon>
        <taxon>Magnoliopsida</taxon>
        <taxon>eudicotyledons</taxon>
        <taxon>Gunneridae</taxon>
        <taxon>Pentapetalae</taxon>
        <taxon>asterids</taxon>
        <taxon>lamiids</taxon>
        <taxon>Lamiales</taxon>
        <taxon>Oleaceae</taxon>
        <taxon>Forsythieae</taxon>
        <taxon>Abeliophyllum</taxon>
    </lineage>
</organism>
<evidence type="ECO:0000256" key="1">
    <source>
        <dbReference type="SAM" id="MobiDB-lite"/>
    </source>
</evidence>
<gene>
    <name evidence="2" type="ORF">Adt_00443</name>
</gene>
<sequence length="116" mass="13115">MERERKRKRKRKRVENNREVKEKGVVKEEAEENEAVVAPPPTEAEVEEFFAILKRMHVAIRYFEKGSAKNNSSNSSGQDQKLTASEGEVIGVKVGEKKVDNHNGGLDLNTIPEPEL</sequence>
<dbReference type="EMBL" id="JBFOLK010000001">
    <property type="protein sequence ID" value="KAL2539465.1"/>
    <property type="molecule type" value="Genomic_DNA"/>
</dbReference>
<name>A0ABD1VT19_9LAMI</name>
<dbReference type="PANTHER" id="PTHR35735:SF8">
    <property type="entry name" value="PROTEIN NIM1-INTERACTING 2"/>
    <property type="match status" value="1"/>
</dbReference>
<evidence type="ECO:0000313" key="2">
    <source>
        <dbReference type="EMBL" id="KAL2539465.1"/>
    </source>
</evidence>
<keyword evidence="3" id="KW-1185">Reference proteome</keyword>
<feature type="region of interest" description="Disordered" evidence="1">
    <location>
        <begin position="65"/>
        <end position="116"/>
    </location>
</feature>
<feature type="region of interest" description="Disordered" evidence="1">
    <location>
        <begin position="1"/>
        <end position="41"/>
    </location>
</feature>
<feature type="compositionally biased region" description="Basic and acidic residues" evidence="1">
    <location>
        <begin position="14"/>
        <end position="28"/>
    </location>
</feature>
<evidence type="ECO:0000313" key="3">
    <source>
        <dbReference type="Proteomes" id="UP001604336"/>
    </source>
</evidence>
<protein>
    <recommendedName>
        <fullName evidence="4">Protein NIM1-INTERACTING 2-like</fullName>
    </recommendedName>
</protein>